<keyword evidence="2" id="KW-0238">DNA-binding</keyword>
<evidence type="ECO:0000259" key="7">
    <source>
        <dbReference type="PROSITE" id="PS51294"/>
    </source>
</evidence>
<dbReference type="GO" id="GO:0000978">
    <property type="term" value="F:RNA polymerase II cis-regulatory region sequence-specific DNA binding"/>
    <property type="evidence" value="ECO:0007669"/>
    <property type="project" value="TreeGrafter"/>
</dbReference>
<dbReference type="SUPFAM" id="SSF46689">
    <property type="entry name" value="Homeodomain-like"/>
    <property type="match status" value="2"/>
</dbReference>
<feature type="domain" description="HTH myb-type" evidence="7">
    <location>
        <begin position="125"/>
        <end position="179"/>
    </location>
</feature>
<dbReference type="GO" id="GO:0019185">
    <property type="term" value="C:snRNA-activating protein complex"/>
    <property type="evidence" value="ECO:0007669"/>
    <property type="project" value="TreeGrafter"/>
</dbReference>
<dbReference type="PANTHER" id="PTHR46621:SF1">
    <property type="entry name" value="SNRNA-ACTIVATING PROTEIN COMPLEX SUBUNIT 4"/>
    <property type="match status" value="1"/>
</dbReference>
<feature type="compositionally biased region" description="Polar residues" evidence="5">
    <location>
        <begin position="306"/>
        <end position="316"/>
    </location>
</feature>
<dbReference type="CDD" id="cd00167">
    <property type="entry name" value="SANT"/>
    <property type="match status" value="3"/>
</dbReference>
<evidence type="ECO:0000313" key="9">
    <source>
        <dbReference type="Proteomes" id="UP001304243"/>
    </source>
</evidence>
<evidence type="ECO:0000256" key="4">
    <source>
        <dbReference type="ARBA" id="ARBA00023242"/>
    </source>
</evidence>
<feature type="domain" description="HTH myb-type" evidence="7">
    <location>
        <begin position="21"/>
        <end position="70"/>
    </location>
</feature>
<dbReference type="PANTHER" id="PTHR46621">
    <property type="entry name" value="SNRNA-ACTIVATING PROTEIN COMPLEX SUBUNIT 4"/>
    <property type="match status" value="1"/>
</dbReference>
<dbReference type="RefSeq" id="XP_064687593.1">
    <property type="nucleotide sequence ID" value="XM_064826079.1"/>
</dbReference>
<dbReference type="PROSITE" id="PS50090">
    <property type="entry name" value="MYB_LIKE"/>
    <property type="match status" value="3"/>
</dbReference>
<dbReference type="AlphaFoldDB" id="A0AAN7I4D1"/>
<organism evidence="8 9">
    <name type="scientific">Mucor velutinosus</name>
    <dbReference type="NCBI Taxonomy" id="708070"/>
    <lineage>
        <taxon>Eukaryota</taxon>
        <taxon>Fungi</taxon>
        <taxon>Fungi incertae sedis</taxon>
        <taxon>Mucoromycota</taxon>
        <taxon>Mucoromycotina</taxon>
        <taxon>Mucoromycetes</taxon>
        <taxon>Mucorales</taxon>
        <taxon>Mucorineae</taxon>
        <taxon>Mucoraceae</taxon>
        <taxon>Mucor</taxon>
    </lineage>
</organism>
<name>A0AAN7I4D1_9FUNG</name>
<accession>A0AAN7I4D1</accession>
<evidence type="ECO:0000256" key="2">
    <source>
        <dbReference type="ARBA" id="ARBA00023125"/>
    </source>
</evidence>
<gene>
    <name evidence="8" type="ORF">ATC70_006810</name>
</gene>
<evidence type="ECO:0000256" key="3">
    <source>
        <dbReference type="ARBA" id="ARBA00023163"/>
    </source>
</evidence>
<feature type="region of interest" description="Disordered" evidence="5">
    <location>
        <begin position="306"/>
        <end position="326"/>
    </location>
</feature>
<dbReference type="GO" id="GO:0042795">
    <property type="term" value="P:snRNA transcription by RNA polymerase II"/>
    <property type="evidence" value="ECO:0007669"/>
    <property type="project" value="TreeGrafter"/>
</dbReference>
<dbReference type="InterPro" id="IPR001005">
    <property type="entry name" value="SANT/Myb"/>
</dbReference>
<evidence type="ECO:0000256" key="5">
    <source>
        <dbReference type="SAM" id="MobiDB-lite"/>
    </source>
</evidence>
<feature type="domain" description="Myb-like" evidence="6">
    <location>
        <begin position="22"/>
        <end position="66"/>
    </location>
</feature>
<dbReference type="GeneID" id="89950496"/>
<keyword evidence="3" id="KW-0804">Transcription</keyword>
<dbReference type="InterPro" id="IPR009057">
    <property type="entry name" value="Homeodomain-like_sf"/>
</dbReference>
<dbReference type="GO" id="GO:0001006">
    <property type="term" value="F:RNA polymerase III type 3 promoter sequence-specific DNA binding"/>
    <property type="evidence" value="ECO:0007669"/>
    <property type="project" value="TreeGrafter"/>
</dbReference>
<evidence type="ECO:0000259" key="6">
    <source>
        <dbReference type="PROSITE" id="PS50090"/>
    </source>
</evidence>
<keyword evidence="9" id="KW-1185">Reference proteome</keyword>
<dbReference type="EMBL" id="JASEJX010000009">
    <property type="protein sequence ID" value="KAK4520927.1"/>
    <property type="molecule type" value="Genomic_DNA"/>
</dbReference>
<dbReference type="Proteomes" id="UP001304243">
    <property type="component" value="Unassembled WGS sequence"/>
</dbReference>
<dbReference type="GO" id="GO:0042796">
    <property type="term" value="P:snRNA transcription by RNA polymerase III"/>
    <property type="evidence" value="ECO:0007669"/>
    <property type="project" value="TreeGrafter"/>
</dbReference>
<keyword evidence="1" id="KW-0805">Transcription regulation</keyword>
<proteinExistence type="predicted"/>
<feature type="domain" description="Myb-like" evidence="6">
    <location>
        <begin position="67"/>
        <end position="124"/>
    </location>
</feature>
<dbReference type="InterPro" id="IPR051575">
    <property type="entry name" value="Myb-like_DNA-bd"/>
</dbReference>
<evidence type="ECO:0000256" key="1">
    <source>
        <dbReference type="ARBA" id="ARBA00023015"/>
    </source>
</evidence>
<keyword evidence="4" id="KW-0539">Nucleus</keyword>
<feature type="region of interest" description="Disordered" evidence="5">
    <location>
        <begin position="257"/>
        <end position="282"/>
    </location>
</feature>
<dbReference type="Pfam" id="PF00249">
    <property type="entry name" value="Myb_DNA-binding"/>
    <property type="match status" value="3"/>
</dbReference>
<dbReference type="PROSITE" id="PS51294">
    <property type="entry name" value="HTH_MYB"/>
    <property type="match status" value="2"/>
</dbReference>
<dbReference type="InterPro" id="IPR017930">
    <property type="entry name" value="Myb_dom"/>
</dbReference>
<evidence type="ECO:0000313" key="8">
    <source>
        <dbReference type="EMBL" id="KAK4520927.1"/>
    </source>
</evidence>
<sequence>MSSASDNYTVFKQDGSQQFYCRWTPEEDLLLSKAVAHHGPHKWTLVSKLIPGRTAVQCSTRWFGALNPNVHKGKWSKHEDHALTEAVHYYQTITSSMTLPWNRIAENIPHRTGIQCQARWTEALDPAVRKGRWHPEEDKQLEIAIAKYGCCWIRVASMIPTRTQRQCRTRWNQIHSQHLKASSLSRNNKMKLTSSTAVTTKAAATVPFNFEFVPSIITEQQQRQQQYPLANNDPFIVISTSPTIDDIIANSNTYNFSSDASTSSRSSSNSSMPDASPTSVIFPTLPSTSNTSLLQHEAQLFPAMKSSTLGDSSSTDNNNNNNNNASTTFLDNCDFEFLLDCYTTQ</sequence>
<feature type="compositionally biased region" description="Low complexity" evidence="5">
    <location>
        <begin position="257"/>
        <end position="279"/>
    </location>
</feature>
<protein>
    <submittedName>
        <fullName evidence="8">Uncharacterized protein</fullName>
    </submittedName>
</protein>
<dbReference type="Gene3D" id="1.10.10.60">
    <property type="entry name" value="Homeodomain-like"/>
    <property type="match status" value="3"/>
</dbReference>
<reference evidence="8 9" key="1">
    <citation type="submission" date="2022-11" db="EMBL/GenBank/DDBJ databases">
        <title>Mucor velutinosus strain NIH1002 WGS.</title>
        <authorList>
            <person name="Subramanian P."/>
            <person name="Mullikin J.C."/>
            <person name="Segre J.A."/>
            <person name="Zelazny A.M."/>
        </authorList>
    </citation>
    <scope>NUCLEOTIDE SEQUENCE [LARGE SCALE GENOMIC DNA]</scope>
    <source>
        <strain evidence="8 9">NIH1002</strain>
    </source>
</reference>
<dbReference type="SMART" id="SM00717">
    <property type="entry name" value="SANT"/>
    <property type="match status" value="3"/>
</dbReference>
<feature type="domain" description="Myb-like" evidence="6">
    <location>
        <begin position="125"/>
        <end position="175"/>
    </location>
</feature>
<comment type="caution">
    <text evidence="8">The sequence shown here is derived from an EMBL/GenBank/DDBJ whole genome shotgun (WGS) entry which is preliminary data.</text>
</comment>